<gene>
    <name evidence="1" type="ORF">FHX42_005311</name>
</gene>
<name>A0A839E223_9PSEU</name>
<comment type="caution">
    <text evidence="1">The sequence shown here is derived from an EMBL/GenBank/DDBJ whole genome shotgun (WGS) entry which is preliminary data.</text>
</comment>
<dbReference type="AlphaFoldDB" id="A0A839E223"/>
<dbReference type="EMBL" id="JACGWZ010000013">
    <property type="protein sequence ID" value="MBA8827904.1"/>
    <property type="molecule type" value="Genomic_DNA"/>
</dbReference>
<evidence type="ECO:0000313" key="2">
    <source>
        <dbReference type="Proteomes" id="UP000569329"/>
    </source>
</evidence>
<protein>
    <submittedName>
        <fullName evidence="1">Uncharacterized protein</fullName>
    </submittedName>
</protein>
<sequence length="221" mass="22700">MCTGVACGAPRPIGDRKSALPLPAGTVGHFCVRWFIQPARSGPCLAAGSPDRSGVEPPFVIGVHATPRPDVRVKTGYIPRWYTSCSSGTVTAENSAREVKAGSAPSFWITASNAVAATPTACSCSGVRSVSSSGSGATPKCSATASAAAIRAALKASRRHERGADCRGSRNQGASVLLVSVGVWFALMFPRRATRAVAPTPMHALVGEYPSATATRARTCG</sequence>
<reference evidence="1 2" key="1">
    <citation type="submission" date="2020-07" db="EMBL/GenBank/DDBJ databases">
        <title>Sequencing the genomes of 1000 actinobacteria strains.</title>
        <authorList>
            <person name="Klenk H.-P."/>
        </authorList>
    </citation>
    <scope>NUCLEOTIDE SEQUENCE [LARGE SCALE GENOMIC DNA]</scope>
    <source>
        <strain evidence="1 2">DSM 45975</strain>
    </source>
</reference>
<proteinExistence type="predicted"/>
<dbReference type="Proteomes" id="UP000569329">
    <property type="component" value="Unassembled WGS sequence"/>
</dbReference>
<keyword evidence="2" id="KW-1185">Reference proteome</keyword>
<organism evidence="1 2">
    <name type="scientific">Halosaccharopolyspora lacisalsi</name>
    <dbReference type="NCBI Taxonomy" id="1000566"/>
    <lineage>
        <taxon>Bacteria</taxon>
        <taxon>Bacillati</taxon>
        <taxon>Actinomycetota</taxon>
        <taxon>Actinomycetes</taxon>
        <taxon>Pseudonocardiales</taxon>
        <taxon>Pseudonocardiaceae</taxon>
        <taxon>Halosaccharopolyspora</taxon>
    </lineage>
</organism>
<accession>A0A839E223</accession>
<evidence type="ECO:0000313" key="1">
    <source>
        <dbReference type="EMBL" id="MBA8827904.1"/>
    </source>
</evidence>